<name>A0ABQ0CYN5_9HYPO</name>
<reference evidence="4" key="1">
    <citation type="submission" date="2024-06" db="EMBL/GenBank/DDBJ databases">
        <title>Draft Genome Sequences of Epichloe bromicola Strains Isolated from Elymus ciliaris.</title>
        <authorList>
            <consortium name="Epichloe bromicola genome sequencing consortium"/>
            <person name="Miura A."/>
            <person name="Imano S."/>
            <person name="Ashida A."/>
            <person name="Sato I."/>
            <person name="Chiba S."/>
            <person name="Tanaka A."/>
            <person name="Camagna M."/>
            <person name="Takemoto D."/>
        </authorList>
    </citation>
    <scope>NUCLEOTIDE SEQUENCE [LARGE SCALE GENOMIC DNA]</scope>
    <source>
        <strain evidence="4">DP</strain>
    </source>
</reference>
<feature type="compositionally biased region" description="Basic residues" evidence="1">
    <location>
        <begin position="72"/>
        <end position="83"/>
    </location>
</feature>
<protein>
    <recommendedName>
        <fullName evidence="2">Ubiquitin-like domain-containing protein</fullName>
    </recommendedName>
</protein>
<keyword evidence="4" id="KW-1185">Reference proteome</keyword>
<dbReference type="InterPro" id="IPR054464">
    <property type="entry name" value="ULD_fung"/>
</dbReference>
<feature type="region of interest" description="Disordered" evidence="1">
    <location>
        <begin position="1"/>
        <end position="150"/>
    </location>
</feature>
<feature type="compositionally biased region" description="Acidic residues" evidence="1">
    <location>
        <begin position="38"/>
        <end position="53"/>
    </location>
</feature>
<dbReference type="Proteomes" id="UP001562357">
    <property type="component" value="Unassembled WGS sequence"/>
</dbReference>
<accession>A0ABQ0CYN5</accession>
<feature type="compositionally biased region" description="Basic and acidic residues" evidence="1">
    <location>
        <begin position="23"/>
        <end position="33"/>
    </location>
</feature>
<feature type="compositionally biased region" description="Pro residues" evidence="1">
    <location>
        <begin position="84"/>
        <end position="104"/>
    </location>
</feature>
<feature type="compositionally biased region" description="Low complexity" evidence="1">
    <location>
        <begin position="134"/>
        <end position="144"/>
    </location>
</feature>
<dbReference type="EMBL" id="BAAFGZ010000438">
    <property type="protein sequence ID" value="GAB0138559.1"/>
    <property type="molecule type" value="Genomic_DNA"/>
</dbReference>
<evidence type="ECO:0000256" key="1">
    <source>
        <dbReference type="SAM" id="MobiDB-lite"/>
    </source>
</evidence>
<feature type="region of interest" description="Disordered" evidence="1">
    <location>
        <begin position="284"/>
        <end position="337"/>
    </location>
</feature>
<feature type="compositionally biased region" description="Polar residues" evidence="1">
    <location>
        <begin position="58"/>
        <end position="67"/>
    </location>
</feature>
<evidence type="ECO:0000313" key="4">
    <source>
        <dbReference type="Proteomes" id="UP001562357"/>
    </source>
</evidence>
<dbReference type="Pfam" id="PF22893">
    <property type="entry name" value="ULD_2"/>
    <property type="match status" value="1"/>
</dbReference>
<sequence length="634" mass="70329">MPRRTTITFHSGGESSLSTPYHSDQESSRHETDCSAAGEDDWQDDDEDDDEDDLHPSDSASASNDIQPSRPRPSRAPRRHRVTRPPPQDYPPVPTHAPIPPPSLDPSEEYGHYGHGYAPPHAPRGGFYGGRGQHAGYQQQQQGHFMGGYPGGNQMVPYGGYAPNPFTPMSNTSSGTSYFGGEPRHMYDMMPYQQPGYFPAPQYSLPAHLQQFHLGAPPPPPATEAPAQPPTPVAKEPPPDLEKIKLEAQLAAFKAQEEKAKAAEDQREREAQIRKEAEEAFQRRMDDMKKAQEEAQKEIQRARADAERAARERIEAERKAEEERQKQHAEAMKRAEENARLKFEAEIKAAEARRKREEEDRIRAEEAAHRRLEAAIKAEAEAKAAADKKAAEEAGRLKLAQEDARRQAEIETLKKIEDEKEAAKKAAAAAEAAKAEQEALKKRIQEETKASLEAAAKKKEKAPIRFKDAVGRKFSFPFHICSTWQGMEELIKQAFLQVDVLGPHVQQGHYDLLGPNGEIILPTVWEKVIQPDWSITMTMWPSHKSPPVAAKIPGVPNIPGMMHPGMRRPGGPAGANPVPPPGWPGLGRRPNPHLPPDIDIVNVGPEPRHSKPSKHKLKPTGMLGYLAGKPAKKK</sequence>
<feature type="domain" description="Ubiquitin-like" evidence="2">
    <location>
        <begin position="460"/>
        <end position="542"/>
    </location>
</feature>
<gene>
    <name evidence="3" type="primary">g6790</name>
    <name evidence="3" type="ORF">EsDP_00006790</name>
</gene>
<feature type="compositionally biased region" description="Pro residues" evidence="1">
    <location>
        <begin position="216"/>
        <end position="236"/>
    </location>
</feature>
<feature type="compositionally biased region" description="Polar residues" evidence="1">
    <location>
        <begin position="1"/>
        <end position="22"/>
    </location>
</feature>
<feature type="region of interest" description="Disordered" evidence="1">
    <location>
        <begin position="569"/>
        <end position="634"/>
    </location>
</feature>
<feature type="region of interest" description="Disordered" evidence="1">
    <location>
        <begin position="211"/>
        <end position="239"/>
    </location>
</feature>
<organism evidence="3 4">
    <name type="scientific">Epichloe bromicola</name>
    <dbReference type="NCBI Taxonomy" id="79588"/>
    <lineage>
        <taxon>Eukaryota</taxon>
        <taxon>Fungi</taxon>
        <taxon>Dikarya</taxon>
        <taxon>Ascomycota</taxon>
        <taxon>Pezizomycotina</taxon>
        <taxon>Sordariomycetes</taxon>
        <taxon>Hypocreomycetidae</taxon>
        <taxon>Hypocreales</taxon>
        <taxon>Clavicipitaceae</taxon>
        <taxon>Epichloe</taxon>
    </lineage>
</organism>
<evidence type="ECO:0000259" key="2">
    <source>
        <dbReference type="Pfam" id="PF22893"/>
    </source>
</evidence>
<comment type="caution">
    <text evidence="3">The sequence shown here is derived from an EMBL/GenBank/DDBJ whole genome shotgun (WGS) entry which is preliminary data.</text>
</comment>
<evidence type="ECO:0000313" key="3">
    <source>
        <dbReference type="EMBL" id="GAB0138559.1"/>
    </source>
</evidence>
<proteinExistence type="predicted"/>